<dbReference type="PROSITE" id="PS51354">
    <property type="entry name" value="GLUTAREDOXIN_2"/>
    <property type="match status" value="1"/>
</dbReference>
<dbReference type="InterPro" id="IPR014025">
    <property type="entry name" value="Glutaredoxin_subgr"/>
</dbReference>
<dbReference type="InterPro" id="IPR011899">
    <property type="entry name" value="Glutaredoxin_euk/vir"/>
</dbReference>
<dbReference type="Pfam" id="PF00462">
    <property type="entry name" value="Glutaredoxin"/>
    <property type="match status" value="1"/>
</dbReference>
<dbReference type="GO" id="GO:0004362">
    <property type="term" value="F:glutathione-disulfide reductase (NADPH) activity"/>
    <property type="evidence" value="ECO:0007669"/>
    <property type="project" value="UniProtKB-ARBA"/>
</dbReference>
<organism evidence="4 5">
    <name type="scientific">Extremus antarcticus</name>
    <dbReference type="NCBI Taxonomy" id="702011"/>
    <lineage>
        <taxon>Eukaryota</taxon>
        <taxon>Fungi</taxon>
        <taxon>Dikarya</taxon>
        <taxon>Ascomycota</taxon>
        <taxon>Pezizomycotina</taxon>
        <taxon>Dothideomycetes</taxon>
        <taxon>Dothideomycetidae</taxon>
        <taxon>Mycosphaerellales</taxon>
        <taxon>Extremaceae</taxon>
        <taxon>Extremus</taxon>
    </lineage>
</organism>
<gene>
    <name evidence="4" type="ORF">LTR09_002710</name>
</gene>
<dbReference type="Gene3D" id="3.40.30.10">
    <property type="entry name" value="Glutaredoxin"/>
    <property type="match status" value="1"/>
</dbReference>
<dbReference type="AlphaFoldDB" id="A0AAJ0GEW1"/>
<dbReference type="PANTHER" id="PTHR45694:SF5">
    <property type="entry name" value="GLUTAREDOXIN 2"/>
    <property type="match status" value="1"/>
</dbReference>
<sequence length="297" mass="32402">MPSSRRIKAAGLIAILTVLVIVYISRGASNTHTSPFYTRTVEAIKNRQSTEARQDMLAEERQRLARVEKLEREHKVAMDAAGAAGAEEPPKPHPSSSTSKGDPYDQKPIAEGSKSVAGRKVMGDKAYSRPAGPKEKLDGVAKVGNIAPQSTHEVVGGQSEEAKRAQEMVETAFDEILKKGPMIVFSKTFCPFSKKAKHILLDLYTITPPPYVVELDQHELGPGLQKALEKMTGRRTVPNVLINGRSIGGGDDIEELHVDDKLISTISSMGGKRITKVEKVEPAAQEEVQREGLRFKA</sequence>
<dbReference type="GO" id="GO:0034599">
    <property type="term" value="P:cellular response to oxidative stress"/>
    <property type="evidence" value="ECO:0007669"/>
    <property type="project" value="TreeGrafter"/>
</dbReference>
<dbReference type="InterPro" id="IPR002109">
    <property type="entry name" value="Glutaredoxin"/>
</dbReference>
<comment type="similarity">
    <text evidence="1">Belongs to the glutaredoxin family. Monothiol subfamily.</text>
</comment>
<dbReference type="Proteomes" id="UP001271007">
    <property type="component" value="Unassembled WGS sequence"/>
</dbReference>
<comment type="caution">
    <text evidence="4">The sequence shown here is derived from an EMBL/GenBank/DDBJ whole genome shotgun (WGS) entry which is preliminary data.</text>
</comment>
<dbReference type="GO" id="GO:0005796">
    <property type="term" value="C:Golgi lumen"/>
    <property type="evidence" value="ECO:0007669"/>
    <property type="project" value="TreeGrafter"/>
</dbReference>
<dbReference type="InterPro" id="IPR036249">
    <property type="entry name" value="Thioredoxin-like_sf"/>
</dbReference>
<dbReference type="PRINTS" id="PR00160">
    <property type="entry name" value="GLUTAREDOXIN"/>
</dbReference>
<dbReference type="GO" id="GO:0005801">
    <property type="term" value="C:cis-Golgi network"/>
    <property type="evidence" value="ECO:0007669"/>
    <property type="project" value="UniProtKB-ARBA"/>
</dbReference>
<protein>
    <recommendedName>
        <fullName evidence="3">Glutaredoxin domain-containing protein</fullName>
    </recommendedName>
</protein>
<feature type="region of interest" description="Disordered" evidence="2">
    <location>
        <begin position="79"/>
        <end position="137"/>
    </location>
</feature>
<feature type="domain" description="Glutaredoxin" evidence="3">
    <location>
        <begin position="183"/>
        <end position="247"/>
    </location>
</feature>
<dbReference type="NCBIfam" id="TIGR02180">
    <property type="entry name" value="GRX_euk"/>
    <property type="match status" value="1"/>
</dbReference>
<evidence type="ECO:0000256" key="1">
    <source>
        <dbReference type="ARBA" id="ARBA00009630"/>
    </source>
</evidence>
<dbReference type="EMBL" id="JAWDJX010000006">
    <property type="protein sequence ID" value="KAK3056203.1"/>
    <property type="molecule type" value="Genomic_DNA"/>
</dbReference>
<reference evidence="4" key="1">
    <citation type="submission" date="2023-04" db="EMBL/GenBank/DDBJ databases">
        <title>Black Yeasts Isolated from many extreme environments.</title>
        <authorList>
            <person name="Coleine C."/>
            <person name="Stajich J.E."/>
            <person name="Selbmann L."/>
        </authorList>
    </citation>
    <scope>NUCLEOTIDE SEQUENCE</scope>
    <source>
        <strain evidence="4">CCFEE 5312</strain>
    </source>
</reference>
<dbReference type="PANTHER" id="PTHR45694">
    <property type="entry name" value="GLUTAREDOXIN 2"/>
    <property type="match status" value="1"/>
</dbReference>
<evidence type="ECO:0000259" key="3">
    <source>
        <dbReference type="Pfam" id="PF00462"/>
    </source>
</evidence>
<keyword evidence="5" id="KW-1185">Reference proteome</keyword>
<accession>A0AAJ0GEW1</accession>
<proteinExistence type="inferred from homology"/>
<feature type="compositionally biased region" description="Basic and acidic residues" evidence="2">
    <location>
        <begin position="121"/>
        <end position="137"/>
    </location>
</feature>
<dbReference type="CDD" id="cd03419">
    <property type="entry name" value="GRX_GRXh_1_2_like"/>
    <property type="match status" value="1"/>
</dbReference>
<evidence type="ECO:0000256" key="2">
    <source>
        <dbReference type="SAM" id="MobiDB-lite"/>
    </source>
</evidence>
<dbReference type="SUPFAM" id="SSF52833">
    <property type="entry name" value="Thioredoxin-like"/>
    <property type="match status" value="1"/>
</dbReference>
<evidence type="ECO:0000313" key="5">
    <source>
        <dbReference type="Proteomes" id="UP001271007"/>
    </source>
</evidence>
<evidence type="ECO:0000313" key="4">
    <source>
        <dbReference type="EMBL" id="KAK3056203.1"/>
    </source>
</evidence>
<name>A0AAJ0GEW1_9PEZI</name>
<dbReference type="GO" id="GO:0000324">
    <property type="term" value="C:fungal-type vacuole"/>
    <property type="evidence" value="ECO:0007669"/>
    <property type="project" value="TreeGrafter"/>
</dbReference>
<dbReference type="FunFam" id="3.40.30.10:FF:000093">
    <property type="entry name" value="Glutaredoxin 2"/>
    <property type="match status" value="1"/>
</dbReference>